<dbReference type="PANTHER" id="PTHR19848:SF8">
    <property type="entry name" value="F-BOX AND WD REPEAT DOMAIN CONTAINING 7"/>
    <property type="match status" value="1"/>
</dbReference>
<dbReference type="PROSITE" id="PS50294">
    <property type="entry name" value="WD_REPEATS_REGION"/>
    <property type="match status" value="2"/>
</dbReference>
<feature type="repeat" description="WD" evidence="3">
    <location>
        <begin position="74"/>
        <end position="115"/>
    </location>
</feature>
<organism evidence="4 5">
    <name type="scientific">Tetrabaena socialis</name>
    <dbReference type="NCBI Taxonomy" id="47790"/>
    <lineage>
        <taxon>Eukaryota</taxon>
        <taxon>Viridiplantae</taxon>
        <taxon>Chlorophyta</taxon>
        <taxon>core chlorophytes</taxon>
        <taxon>Chlorophyceae</taxon>
        <taxon>CS clade</taxon>
        <taxon>Chlamydomonadales</taxon>
        <taxon>Tetrabaenaceae</taxon>
        <taxon>Tetrabaena</taxon>
    </lineage>
</organism>
<proteinExistence type="predicted"/>
<dbReference type="PROSITE" id="PS50082">
    <property type="entry name" value="WD_REPEATS_2"/>
    <property type="match status" value="3"/>
</dbReference>
<evidence type="ECO:0000256" key="3">
    <source>
        <dbReference type="PROSITE-ProRule" id="PRU00221"/>
    </source>
</evidence>
<dbReference type="AlphaFoldDB" id="A0A2J8A3P5"/>
<dbReference type="OrthoDB" id="273771at2759"/>
<dbReference type="InterPro" id="IPR019775">
    <property type="entry name" value="WD40_repeat_CS"/>
</dbReference>
<keyword evidence="2" id="KW-0677">Repeat</keyword>
<dbReference type="SUPFAM" id="SSF50978">
    <property type="entry name" value="WD40 repeat-like"/>
    <property type="match status" value="1"/>
</dbReference>
<dbReference type="SMART" id="SM00320">
    <property type="entry name" value="WD40"/>
    <property type="match status" value="8"/>
</dbReference>
<dbReference type="Gene3D" id="2.130.10.10">
    <property type="entry name" value="YVTN repeat-like/Quinoprotein amine dehydrogenase"/>
    <property type="match status" value="3"/>
</dbReference>
<keyword evidence="1 3" id="KW-0853">WD repeat</keyword>
<sequence length="387" mass="41660">MILASGGADHTLRFWTYQDADGQYEPKAKQLSVLKDHMAVSLDWSRDGSTIASCNGGRSFWLLDAHRALLGTSFEAHFRMVNWVMWNADGSRLISASSDGTIKIWDGTSGACTSTLRAFGKSDIRCVVSSPDGGMLVSCGKEELLTVWDAHTGMTLGYLSGHTGKCVHQVAWRTGFGGWTLASAGSDATVRLWVLADGPGFKRGKCTAVLTDHSQDAVCVAWNPTDGKVLASGGYDFVVRLWDVADDATSATCTAVLEGHGWIAFLAWSPDGKTLVSGGGTNDKLFMWAVDGGSAQCIRIIEDDAHVVNRGATLGISWHPSGREFVTTSFQSLRVYDAASAQLTAVLEGHSTMVMSACWRPDGNVIASSSYGSRDMLLYERAVRRPR</sequence>
<dbReference type="InterPro" id="IPR011041">
    <property type="entry name" value="Quinoprot_gluc/sorb_DH_b-prop"/>
</dbReference>
<name>A0A2J8A3P5_9CHLO</name>
<dbReference type="InterPro" id="IPR015943">
    <property type="entry name" value="WD40/YVTN_repeat-like_dom_sf"/>
</dbReference>
<dbReference type="CDD" id="cd00200">
    <property type="entry name" value="WD40"/>
    <property type="match status" value="1"/>
</dbReference>
<evidence type="ECO:0000313" key="5">
    <source>
        <dbReference type="Proteomes" id="UP000236333"/>
    </source>
</evidence>
<dbReference type="Proteomes" id="UP000236333">
    <property type="component" value="Unassembled WGS sequence"/>
</dbReference>
<dbReference type="InterPro" id="IPR036322">
    <property type="entry name" value="WD40_repeat_dom_sf"/>
</dbReference>
<feature type="repeat" description="WD" evidence="3">
    <location>
        <begin position="1"/>
        <end position="25"/>
    </location>
</feature>
<dbReference type="InterPro" id="IPR020472">
    <property type="entry name" value="WD40_PAC1"/>
</dbReference>
<dbReference type="SUPFAM" id="SSF50952">
    <property type="entry name" value="Soluble quinoprotein glucose dehydrogenase"/>
    <property type="match status" value="1"/>
</dbReference>
<protein>
    <submittedName>
        <fullName evidence="4">WD repeat domain-containing protein</fullName>
    </submittedName>
</protein>
<dbReference type="PRINTS" id="PR00320">
    <property type="entry name" value="GPROTEINBRPT"/>
</dbReference>
<comment type="caution">
    <text evidence="4">The sequence shown here is derived from an EMBL/GenBank/DDBJ whole genome shotgun (WGS) entry which is preliminary data.</text>
</comment>
<keyword evidence="5" id="KW-1185">Reference proteome</keyword>
<evidence type="ECO:0000256" key="2">
    <source>
        <dbReference type="ARBA" id="ARBA00022737"/>
    </source>
</evidence>
<dbReference type="EMBL" id="PGGS01000195">
    <property type="protein sequence ID" value="PNH07126.1"/>
    <property type="molecule type" value="Genomic_DNA"/>
</dbReference>
<evidence type="ECO:0000313" key="4">
    <source>
        <dbReference type="EMBL" id="PNH07126.1"/>
    </source>
</evidence>
<reference evidence="4 5" key="1">
    <citation type="journal article" date="2017" name="Mol. Biol. Evol.">
        <title>The 4-celled Tetrabaena socialis nuclear genome reveals the essential components for genetic control of cell number at the origin of multicellularity in the volvocine lineage.</title>
        <authorList>
            <person name="Featherston J."/>
            <person name="Arakaki Y."/>
            <person name="Hanschen E.R."/>
            <person name="Ferris P.J."/>
            <person name="Michod R.E."/>
            <person name="Olson B.J.S.C."/>
            <person name="Nozaki H."/>
            <person name="Durand P.M."/>
        </authorList>
    </citation>
    <scope>NUCLEOTIDE SEQUENCE [LARGE SCALE GENOMIC DNA]</scope>
    <source>
        <strain evidence="4 5">NIES-571</strain>
    </source>
</reference>
<dbReference type="PANTHER" id="PTHR19848">
    <property type="entry name" value="WD40 REPEAT PROTEIN"/>
    <property type="match status" value="1"/>
</dbReference>
<gene>
    <name evidence="4" type="ORF">TSOC_006422</name>
</gene>
<dbReference type="Pfam" id="PF00400">
    <property type="entry name" value="WD40"/>
    <property type="match status" value="7"/>
</dbReference>
<feature type="repeat" description="WD" evidence="3">
    <location>
        <begin position="210"/>
        <end position="252"/>
    </location>
</feature>
<accession>A0A2J8A3P5</accession>
<dbReference type="PROSITE" id="PS00678">
    <property type="entry name" value="WD_REPEATS_1"/>
    <property type="match status" value="1"/>
</dbReference>
<dbReference type="InterPro" id="IPR001680">
    <property type="entry name" value="WD40_rpt"/>
</dbReference>
<evidence type="ECO:0000256" key="1">
    <source>
        <dbReference type="ARBA" id="ARBA00022574"/>
    </source>
</evidence>